<evidence type="ECO:0000313" key="2">
    <source>
        <dbReference type="EnsemblMetazoa" id="GAUT038978-PA"/>
    </source>
</evidence>
<proteinExistence type="predicted"/>
<dbReference type="AlphaFoldDB" id="A0A1A9VJ19"/>
<dbReference type="EnsemblMetazoa" id="GAUT038978-RA">
    <property type="protein sequence ID" value="GAUT038978-PA"/>
    <property type="gene ID" value="GAUT038978"/>
</dbReference>
<evidence type="ECO:0000256" key="1">
    <source>
        <dbReference type="SAM" id="Phobius"/>
    </source>
</evidence>
<accession>A0A1A9VJ19</accession>
<dbReference type="VEuPathDB" id="VectorBase:GAUT038978"/>
<feature type="transmembrane region" description="Helical" evidence="1">
    <location>
        <begin position="48"/>
        <end position="69"/>
    </location>
</feature>
<dbReference type="Proteomes" id="UP000078200">
    <property type="component" value="Unassembled WGS sequence"/>
</dbReference>
<evidence type="ECO:0000313" key="3">
    <source>
        <dbReference type="Proteomes" id="UP000078200"/>
    </source>
</evidence>
<keyword evidence="1" id="KW-0812">Transmembrane</keyword>
<keyword evidence="1" id="KW-0472">Membrane</keyword>
<keyword evidence="1" id="KW-1133">Transmembrane helix</keyword>
<reference evidence="2" key="1">
    <citation type="submission" date="2020-05" db="UniProtKB">
        <authorList>
            <consortium name="EnsemblMetazoa"/>
        </authorList>
    </citation>
    <scope>IDENTIFICATION</scope>
    <source>
        <strain evidence="2">TTRI</strain>
    </source>
</reference>
<sequence length="197" mass="22800">MKRYLQSKPIGDFMKAYDFVFILNTQHNKTSGKGGRSRFILGPSTRSLSFFKSTLLAITAALGGTYLIARTSGFLPTSFKNLYFFFNSVGTLHGPRFGSLNVLTTTPFPKVSREWQRDRYRGINTETNRTIAINKHNITKYAREQLFLPRLDNRKQLRRHQQFCLHDDLFRMETYDAGFLSAGYCRALQSFTEIRDL</sequence>
<keyword evidence="3" id="KW-1185">Reference proteome</keyword>
<name>A0A1A9VJ19_GLOAU</name>
<organism evidence="2 3">
    <name type="scientific">Glossina austeni</name>
    <name type="common">Savannah tsetse fly</name>
    <dbReference type="NCBI Taxonomy" id="7395"/>
    <lineage>
        <taxon>Eukaryota</taxon>
        <taxon>Metazoa</taxon>
        <taxon>Ecdysozoa</taxon>
        <taxon>Arthropoda</taxon>
        <taxon>Hexapoda</taxon>
        <taxon>Insecta</taxon>
        <taxon>Pterygota</taxon>
        <taxon>Neoptera</taxon>
        <taxon>Endopterygota</taxon>
        <taxon>Diptera</taxon>
        <taxon>Brachycera</taxon>
        <taxon>Muscomorpha</taxon>
        <taxon>Hippoboscoidea</taxon>
        <taxon>Glossinidae</taxon>
        <taxon>Glossina</taxon>
    </lineage>
</organism>
<protein>
    <submittedName>
        <fullName evidence="2">Uncharacterized protein</fullName>
    </submittedName>
</protein>